<dbReference type="VEuPathDB" id="VectorBase:GBRI024167"/>
<dbReference type="Proteomes" id="UP000091820">
    <property type="component" value="Unassembled WGS sequence"/>
</dbReference>
<dbReference type="AlphaFoldDB" id="A0A1A9WLQ1"/>
<name>A0A1A9WLQ1_9MUSC</name>
<feature type="region of interest" description="Disordered" evidence="1">
    <location>
        <begin position="113"/>
        <end position="138"/>
    </location>
</feature>
<dbReference type="PANTHER" id="PTHR21398:SF7">
    <property type="entry name" value="LP19941P"/>
    <property type="match status" value="1"/>
</dbReference>
<organism evidence="2 3">
    <name type="scientific">Glossina brevipalpis</name>
    <dbReference type="NCBI Taxonomy" id="37001"/>
    <lineage>
        <taxon>Eukaryota</taxon>
        <taxon>Metazoa</taxon>
        <taxon>Ecdysozoa</taxon>
        <taxon>Arthropoda</taxon>
        <taxon>Hexapoda</taxon>
        <taxon>Insecta</taxon>
        <taxon>Pterygota</taxon>
        <taxon>Neoptera</taxon>
        <taxon>Endopterygota</taxon>
        <taxon>Diptera</taxon>
        <taxon>Brachycera</taxon>
        <taxon>Muscomorpha</taxon>
        <taxon>Hippoboscoidea</taxon>
        <taxon>Glossinidae</taxon>
        <taxon>Glossina</taxon>
    </lineage>
</organism>
<dbReference type="InterPro" id="IPR006631">
    <property type="entry name" value="DM4_12"/>
</dbReference>
<protein>
    <submittedName>
        <fullName evidence="2">Uncharacterized protein</fullName>
    </submittedName>
</protein>
<dbReference type="PANTHER" id="PTHR21398">
    <property type="entry name" value="AGAP007094-PA"/>
    <property type="match status" value="1"/>
</dbReference>
<evidence type="ECO:0000313" key="3">
    <source>
        <dbReference type="Proteomes" id="UP000091820"/>
    </source>
</evidence>
<keyword evidence="3" id="KW-1185">Reference proteome</keyword>
<reference evidence="2" key="2">
    <citation type="submission" date="2020-05" db="UniProtKB">
        <authorList>
            <consortium name="EnsemblMetazoa"/>
        </authorList>
    </citation>
    <scope>IDENTIFICATION</scope>
    <source>
        <strain evidence="2">IAEA</strain>
    </source>
</reference>
<dbReference type="STRING" id="37001.A0A1A9WLQ1"/>
<reference evidence="3" key="1">
    <citation type="submission" date="2014-03" db="EMBL/GenBank/DDBJ databases">
        <authorList>
            <person name="Aksoy S."/>
            <person name="Warren W."/>
            <person name="Wilson R.K."/>
        </authorList>
    </citation>
    <scope>NUCLEOTIDE SEQUENCE [LARGE SCALE GENOMIC DNA]</scope>
    <source>
        <strain evidence="3">IAEA</strain>
    </source>
</reference>
<dbReference type="EnsemblMetazoa" id="GBRI024167-RA">
    <property type="protein sequence ID" value="GBRI024167-PA"/>
    <property type="gene ID" value="GBRI024167"/>
</dbReference>
<dbReference type="Pfam" id="PF07841">
    <property type="entry name" value="DM4_12"/>
    <property type="match status" value="1"/>
</dbReference>
<accession>A0A1A9WLQ1</accession>
<proteinExistence type="predicted"/>
<evidence type="ECO:0000256" key="1">
    <source>
        <dbReference type="SAM" id="MobiDB-lite"/>
    </source>
</evidence>
<sequence>METLIKFLMYHYVIKYYILTLTVWGRFSDSVNCSNDINFNATNSNGNYCNNDLLKLHNFYETINKNLQFESSADNDLVSIKNSTQSRAKKAYTTSESSSRNDIIPGTRLTHSFSLSPSSSSSLSPMSSSVSLTQQQQQAQQHLLSRQKRYLSFPEGSSFSVAVCFTIGIIGNPRFDYMSFGLNWGVAYDLPNATWILNHLHGFAKHPIPLAAWHRRSRRNLYKEIETLMDNMGYNGRDCILRALCESRQYFRKEKMSMIGEMLRTIFSLPKQRLYTRELREHSDIAVYDQAYREARSIARCEEEYHQCGFSLLELAFGKYSKPPKGYYEYH</sequence>
<dbReference type="SMART" id="SM00718">
    <property type="entry name" value="DM4_12"/>
    <property type="match status" value="1"/>
</dbReference>
<evidence type="ECO:0000313" key="2">
    <source>
        <dbReference type="EnsemblMetazoa" id="GBRI024167-PA"/>
    </source>
</evidence>